<evidence type="ECO:0000256" key="2">
    <source>
        <dbReference type="ARBA" id="ARBA00019841"/>
    </source>
</evidence>
<dbReference type="InterPro" id="IPR041122">
    <property type="entry name" value="RecJ_OB"/>
</dbReference>
<dbReference type="Gene3D" id="3.10.310.30">
    <property type="match status" value="1"/>
</dbReference>
<dbReference type="GO" id="GO:0003676">
    <property type="term" value="F:nucleic acid binding"/>
    <property type="evidence" value="ECO:0007669"/>
    <property type="project" value="InterPro"/>
</dbReference>
<keyword evidence="4" id="KW-0378">Hydrolase</keyword>
<dbReference type="InterPro" id="IPR001667">
    <property type="entry name" value="DDH_dom"/>
</dbReference>
<feature type="domain" description="RecJ OB" evidence="8">
    <location>
        <begin position="436"/>
        <end position="538"/>
    </location>
</feature>
<dbReference type="PANTHER" id="PTHR30255:SF2">
    <property type="entry name" value="SINGLE-STRANDED-DNA-SPECIFIC EXONUCLEASE RECJ"/>
    <property type="match status" value="1"/>
</dbReference>
<evidence type="ECO:0000259" key="7">
    <source>
        <dbReference type="Pfam" id="PF02272"/>
    </source>
</evidence>
<comment type="caution">
    <text evidence="9">The sequence shown here is derived from an EMBL/GenBank/DDBJ whole genome shotgun (WGS) entry which is preliminary data.</text>
</comment>
<evidence type="ECO:0000259" key="6">
    <source>
        <dbReference type="Pfam" id="PF01368"/>
    </source>
</evidence>
<evidence type="ECO:0000259" key="8">
    <source>
        <dbReference type="Pfam" id="PF17768"/>
    </source>
</evidence>
<evidence type="ECO:0000313" key="9">
    <source>
        <dbReference type="EMBL" id="KRN51314.1"/>
    </source>
</evidence>
<reference evidence="9 10" key="1">
    <citation type="journal article" date="2015" name="Genome Announc.">
        <title>Expanding the biotechnology potential of lactobacilli through comparative genomics of 213 strains and associated genera.</title>
        <authorList>
            <person name="Sun Z."/>
            <person name="Harris H.M."/>
            <person name="McCann A."/>
            <person name="Guo C."/>
            <person name="Argimon S."/>
            <person name="Zhang W."/>
            <person name="Yang X."/>
            <person name="Jeffery I.B."/>
            <person name="Cooney J.C."/>
            <person name="Kagawa T.F."/>
            <person name="Liu W."/>
            <person name="Song Y."/>
            <person name="Salvetti E."/>
            <person name="Wrobel A."/>
            <person name="Rasinkangas P."/>
            <person name="Parkhill J."/>
            <person name="Rea M.C."/>
            <person name="O'Sullivan O."/>
            <person name="Ritari J."/>
            <person name="Douillard F.P."/>
            <person name="Paul Ross R."/>
            <person name="Yang R."/>
            <person name="Briner A.E."/>
            <person name="Felis G.E."/>
            <person name="de Vos W.M."/>
            <person name="Barrangou R."/>
            <person name="Klaenhammer T.R."/>
            <person name="Caufield P.W."/>
            <person name="Cui Y."/>
            <person name="Zhang H."/>
            <person name="O'Toole P.W."/>
        </authorList>
    </citation>
    <scope>NUCLEOTIDE SEQUENCE [LARGE SCALE GENOMIC DNA]</scope>
    <source>
        <strain evidence="9 10">DSM 20405</strain>
    </source>
</reference>
<accession>A0A0R2HE63</accession>
<dbReference type="AlphaFoldDB" id="A0A0R2HE63"/>
<feature type="domain" description="DDH" evidence="6">
    <location>
        <begin position="73"/>
        <end position="199"/>
    </location>
</feature>
<dbReference type="Pfam" id="PF17768">
    <property type="entry name" value="RecJ_OB"/>
    <property type="match status" value="1"/>
</dbReference>
<evidence type="ECO:0000256" key="4">
    <source>
        <dbReference type="ARBA" id="ARBA00022801"/>
    </source>
</evidence>
<dbReference type="PATRIC" id="fig|1410657.5.peg.817"/>
<keyword evidence="5 9" id="KW-0269">Exonuclease</keyword>
<keyword evidence="10" id="KW-1185">Reference proteome</keyword>
<name>A0A0R2HE63_9FIRM</name>
<evidence type="ECO:0000256" key="5">
    <source>
        <dbReference type="ARBA" id="ARBA00022839"/>
    </source>
</evidence>
<comment type="similarity">
    <text evidence="1">Belongs to the RecJ family.</text>
</comment>
<dbReference type="GO" id="GO:0006310">
    <property type="term" value="P:DNA recombination"/>
    <property type="evidence" value="ECO:0007669"/>
    <property type="project" value="InterPro"/>
</dbReference>
<dbReference type="InterPro" id="IPR004610">
    <property type="entry name" value="RecJ"/>
</dbReference>
<dbReference type="InterPro" id="IPR003156">
    <property type="entry name" value="DHHA1_dom"/>
</dbReference>
<dbReference type="NCBIfam" id="TIGR00644">
    <property type="entry name" value="recJ"/>
    <property type="match status" value="1"/>
</dbReference>
<evidence type="ECO:0000256" key="1">
    <source>
        <dbReference type="ARBA" id="ARBA00005915"/>
    </source>
</evidence>
<keyword evidence="3" id="KW-0540">Nuclease</keyword>
<dbReference type="SUPFAM" id="SSF64182">
    <property type="entry name" value="DHH phosphoesterases"/>
    <property type="match status" value="1"/>
</dbReference>
<feature type="domain" description="DHHA1" evidence="7">
    <location>
        <begin position="330"/>
        <end position="423"/>
    </location>
</feature>
<dbReference type="Pfam" id="PF01368">
    <property type="entry name" value="DHH"/>
    <property type="match status" value="1"/>
</dbReference>
<sequence>MKYTIEALTKTEDIMRDYKVNSLLAKVLESKNMDLEDYHALINPKLTYHDFSLFSEGEMAVERIREAIDQHEKICIYGDYDCDGILATAIMVQAFHELNVKVGYHIPNRFEDGYGLNVRRVEQMADKGYSLIITVDNGIKSFDAVEAANNRGVDVIITDHHTFDEDDYPDAMSIVHTKLSQDYPFKEICGGFVAYKLAATLLGHHDPYLYSLAALTTVSDMMPLLDENRSLVKRGLSFMEAHHYPQLDLLLGNQKYSATSLGFSVAPKINAFGRLPEMVNPNNLVKYFQKQVDPMFLEAVAKNAGTINSKRQSLTNKYYEEALQVPHDDFLYYSSSNIHEGVVGLVAGKYARDYNRPSFVMNYDEKTGIHKGSARGVEGFNLYEFFTAHSDLLKQYGGHAMAGGFSVDEDHFDLLKQAIEEEIVGRSFEASQEVIPLTNEDLTIDNVESLDALEPFGQGNEAPKFILKDVLFDDIRQLSSGKHLRLDKHLSGCDLACLYFSQGERYEELKRKGPITCVGSLSINEYRGKKSINFIIDDILM</sequence>
<dbReference type="RefSeq" id="WP_029070298.1">
    <property type="nucleotide sequence ID" value="NZ_JNKN01000005.1"/>
</dbReference>
<dbReference type="Pfam" id="PF02272">
    <property type="entry name" value="DHHA1"/>
    <property type="match status" value="1"/>
</dbReference>
<proteinExistence type="inferred from homology"/>
<dbReference type="InterPro" id="IPR051673">
    <property type="entry name" value="SSDNA_exonuclease_RecJ"/>
</dbReference>
<dbReference type="Gene3D" id="3.90.1640.30">
    <property type="match status" value="1"/>
</dbReference>
<dbReference type="EMBL" id="JQBL01000002">
    <property type="protein sequence ID" value="KRN51314.1"/>
    <property type="molecule type" value="Genomic_DNA"/>
</dbReference>
<gene>
    <name evidence="9" type="ORF">IV49_GL000783</name>
</gene>
<dbReference type="PANTHER" id="PTHR30255">
    <property type="entry name" value="SINGLE-STRANDED-DNA-SPECIFIC EXONUCLEASE RECJ"/>
    <property type="match status" value="1"/>
</dbReference>
<evidence type="ECO:0000256" key="3">
    <source>
        <dbReference type="ARBA" id="ARBA00022722"/>
    </source>
</evidence>
<protein>
    <recommendedName>
        <fullName evidence="2">Single-stranded-DNA-specific exonuclease RecJ</fullName>
    </recommendedName>
</protein>
<evidence type="ECO:0000313" key="10">
    <source>
        <dbReference type="Proteomes" id="UP000051841"/>
    </source>
</evidence>
<dbReference type="GO" id="GO:0006281">
    <property type="term" value="P:DNA repair"/>
    <property type="evidence" value="ECO:0007669"/>
    <property type="project" value="InterPro"/>
</dbReference>
<dbReference type="InterPro" id="IPR038763">
    <property type="entry name" value="DHH_sf"/>
</dbReference>
<dbReference type="Proteomes" id="UP000051841">
    <property type="component" value="Unassembled WGS sequence"/>
</dbReference>
<dbReference type="GO" id="GO:0008409">
    <property type="term" value="F:5'-3' exonuclease activity"/>
    <property type="evidence" value="ECO:0007669"/>
    <property type="project" value="InterPro"/>
</dbReference>
<organism evidence="9 10">
    <name type="scientific">Kandleria vitulina DSM 20405</name>
    <dbReference type="NCBI Taxonomy" id="1410657"/>
    <lineage>
        <taxon>Bacteria</taxon>
        <taxon>Bacillati</taxon>
        <taxon>Bacillota</taxon>
        <taxon>Erysipelotrichia</taxon>
        <taxon>Erysipelotrichales</taxon>
        <taxon>Coprobacillaceae</taxon>
        <taxon>Kandleria</taxon>
    </lineage>
</organism>